<comment type="catalytic activity">
    <reaction evidence="14 15">
        <text>CMP + ATP = CDP + ADP</text>
        <dbReference type="Rhea" id="RHEA:11600"/>
        <dbReference type="ChEBI" id="CHEBI:30616"/>
        <dbReference type="ChEBI" id="CHEBI:58069"/>
        <dbReference type="ChEBI" id="CHEBI:60377"/>
        <dbReference type="ChEBI" id="CHEBI:456216"/>
        <dbReference type="EC" id="2.7.4.25"/>
    </reaction>
</comment>
<dbReference type="HAMAP" id="MF_01349">
    <property type="entry name" value="PanCY"/>
    <property type="match status" value="1"/>
</dbReference>
<gene>
    <name evidence="15" type="primary">panC/cmk</name>
    <name evidence="17" type="ORF">NIES46_33130</name>
</gene>
<feature type="binding site" evidence="15">
    <location>
        <position position="162"/>
    </location>
    <ligand>
        <name>(R)-pantoate</name>
        <dbReference type="ChEBI" id="CHEBI:15980"/>
    </ligand>
</feature>
<comment type="caution">
    <text evidence="17">The sequence shown here is derived from an EMBL/GenBank/DDBJ whole genome shotgun (WGS) entry which is preliminary data.</text>
</comment>
<accession>A0A5M3TB97</accession>
<dbReference type="Proteomes" id="UP000326169">
    <property type="component" value="Unassembled WGS sequence"/>
</dbReference>
<evidence type="ECO:0000256" key="12">
    <source>
        <dbReference type="ARBA" id="ARBA00047615"/>
    </source>
</evidence>
<dbReference type="Gene3D" id="3.30.1300.10">
    <property type="entry name" value="Pantoate-beta-alanine ligase, C-terminal domain"/>
    <property type="match status" value="1"/>
</dbReference>
<dbReference type="PANTHER" id="PTHR21299">
    <property type="entry name" value="CYTIDYLATE KINASE/PANTOATE-BETA-ALANINE LIGASE"/>
    <property type="match status" value="1"/>
</dbReference>
<feature type="active site" description="Proton donor" evidence="15">
    <location>
        <position position="35"/>
    </location>
</feature>
<dbReference type="HAMAP" id="MF_00238">
    <property type="entry name" value="Cytidyl_kinase_type1"/>
    <property type="match status" value="1"/>
</dbReference>
<feature type="binding site" evidence="15">
    <location>
        <position position="185"/>
    </location>
    <ligand>
        <name>ATP</name>
        <dbReference type="ChEBI" id="CHEBI:30616"/>
    </ligand>
</feature>
<dbReference type="SUPFAM" id="SSF52374">
    <property type="entry name" value="Nucleotidylyl transferase"/>
    <property type="match status" value="1"/>
</dbReference>
<evidence type="ECO:0000256" key="5">
    <source>
        <dbReference type="ARBA" id="ARBA00022598"/>
    </source>
</evidence>
<organism evidence="17 18">
    <name type="scientific">Limnospira platensis NIES-46</name>
    <dbReference type="NCBI Taxonomy" id="1236695"/>
    <lineage>
        <taxon>Bacteria</taxon>
        <taxon>Bacillati</taxon>
        <taxon>Cyanobacteriota</taxon>
        <taxon>Cyanophyceae</taxon>
        <taxon>Oscillatoriophycideae</taxon>
        <taxon>Oscillatoriales</taxon>
        <taxon>Sirenicapillariaceae</taxon>
        <taxon>Limnospira</taxon>
    </lineage>
</organism>
<dbReference type="Gene3D" id="3.40.50.300">
    <property type="entry name" value="P-loop containing nucleotide triphosphate hydrolases"/>
    <property type="match status" value="1"/>
</dbReference>
<dbReference type="Pfam" id="PF02569">
    <property type="entry name" value="Pantoate_ligase"/>
    <property type="match status" value="1"/>
</dbReference>
<comment type="function">
    <text evidence="15">Catalyzes the condensation of pantoate with beta-alanine in an ATP-dependent reaction via a pantoyl-adenylate intermediate.</text>
</comment>
<evidence type="ECO:0000256" key="13">
    <source>
        <dbReference type="ARBA" id="ARBA00048258"/>
    </source>
</evidence>
<evidence type="ECO:0000256" key="7">
    <source>
        <dbReference type="ARBA" id="ARBA00022679"/>
    </source>
</evidence>
<dbReference type="InterPro" id="IPR027417">
    <property type="entry name" value="P-loop_NTPase"/>
</dbReference>
<evidence type="ECO:0000256" key="6">
    <source>
        <dbReference type="ARBA" id="ARBA00022655"/>
    </source>
</evidence>
<keyword evidence="5 15" id="KW-0436">Ligase</keyword>
<keyword evidence="9 15" id="KW-0418">Kinase</keyword>
<evidence type="ECO:0000313" key="18">
    <source>
        <dbReference type="Proteomes" id="UP000326169"/>
    </source>
</evidence>
<keyword evidence="4 15" id="KW-0963">Cytoplasm</keyword>
<evidence type="ECO:0000256" key="1">
    <source>
        <dbReference type="ARBA" id="ARBA00004990"/>
    </source>
</evidence>
<evidence type="ECO:0000256" key="10">
    <source>
        <dbReference type="ARBA" id="ARBA00022840"/>
    </source>
</evidence>
<feature type="binding site" evidence="15">
    <location>
        <begin position="28"/>
        <end position="35"/>
    </location>
    <ligand>
        <name>ATP</name>
        <dbReference type="ChEBI" id="CHEBI:30616"/>
    </ligand>
</feature>
<dbReference type="NCBIfam" id="TIGR00018">
    <property type="entry name" value="panC"/>
    <property type="match status" value="1"/>
</dbReference>
<comment type="catalytic activity">
    <reaction evidence="12 15">
        <text>dCMP + ATP = dCDP + ADP</text>
        <dbReference type="Rhea" id="RHEA:25094"/>
        <dbReference type="ChEBI" id="CHEBI:30616"/>
        <dbReference type="ChEBI" id="CHEBI:57566"/>
        <dbReference type="ChEBI" id="CHEBI:58593"/>
        <dbReference type="ChEBI" id="CHEBI:456216"/>
        <dbReference type="EC" id="2.7.4.25"/>
    </reaction>
</comment>
<keyword evidence="11 15" id="KW-0511">Multifunctional enzyme</keyword>
<dbReference type="EMBL" id="BIMW01000125">
    <property type="protein sequence ID" value="GCE95250.1"/>
    <property type="molecule type" value="Genomic_DNA"/>
</dbReference>
<protein>
    <recommendedName>
        <fullName evidence="15">Bifunctional pantoate ligase/cytidylate kinase</fullName>
    </recommendedName>
    <domain>
        <recommendedName>
            <fullName evidence="15">Pantothenate synthetase</fullName>
            <shortName evidence="15">PS</shortName>
            <ecNumber evidence="15">6.3.2.1</ecNumber>
        </recommendedName>
        <alternativeName>
            <fullName evidence="15">Pantoate--beta-alanine ligase</fullName>
        </alternativeName>
        <alternativeName>
            <fullName evidence="15">Pantoate-activating enzyme</fullName>
        </alternativeName>
    </domain>
    <domain>
        <recommendedName>
            <fullName evidence="15">Cytidylate kinase</fullName>
            <shortName evidence="15">CK</shortName>
            <ecNumber evidence="15">2.7.4.25</ecNumber>
        </recommendedName>
        <alternativeName>
            <fullName evidence="15">Cytidine monophosphate kinase</fullName>
            <shortName evidence="15">CMP kinase</shortName>
        </alternativeName>
    </domain>
</protein>
<comment type="similarity">
    <text evidence="3">Belongs to the cytidylate kinase family. Type 1 subfamily.</text>
</comment>
<feature type="domain" description="Cytidylate kinase" evidence="16">
    <location>
        <begin position="295"/>
        <end position="509"/>
    </location>
</feature>
<dbReference type="HAMAP" id="MF_00158">
    <property type="entry name" value="PanC"/>
    <property type="match status" value="1"/>
</dbReference>
<dbReference type="EC" id="2.7.4.25" evidence="15"/>
<dbReference type="EC" id="6.3.2.1" evidence="15"/>
<evidence type="ECO:0000256" key="8">
    <source>
        <dbReference type="ARBA" id="ARBA00022741"/>
    </source>
</evidence>
<dbReference type="InterPro" id="IPR003721">
    <property type="entry name" value="Pantoate_ligase"/>
</dbReference>
<reference evidence="17 18" key="1">
    <citation type="journal article" date="2019" name="J Genomics">
        <title>The Draft Genome of a Hydrogen-producing Cyanobacterium, Arthrospira platensis NIES-46.</title>
        <authorList>
            <person name="Suzuki S."/>
            <person name="Yamaguchi H."/>
            <person name="Kawachi M."/>
        </authorList>
    </citation>
    <scope>NUCLEOTIDE SEQUENCE [LARGE SCALE GENOMIC DNA]</scope>
    <source>
        <strain evidence="17 18">NIES-46</strain>
    </source>
</reference>
<comment type="similarity">
    <text evidence="2">Belongs to the pantothenate synthetase family.</text>
</comment>
<keyword evidence="8 15" id="KW-0547">Nucleotide-binding</keyword>
<comment type="pathway">
    <text evidence="1 15">Cofactor biosynthesis; (R)-pantothenate biosynthesis; (R)-pantothenate from (R)-pantoate and beta-alanine: step 1/1.</text>
</comment>
<dbReference type="SUPFAM" id="SSF52540">
    <property type="entry name" value="P-loop containing nucleoside triphosphate hydrolases"/>
    <property type="match status" value="1"/>
</dbReference>
<comment type="subcellular location">
    <subcellularLocation>
        <location evidence="15">Cytoplasm</location>
    </subcellularLocation>
</comment>
<evidence type="ECO:0000256" key="9">
    <source>
        <dbReference type="ARBA" id="ARBA00022777"/>
    </source>
</evidence>
<evidence type="ECO:0000256" key="11">
    <source>
        <dbReference type="ARBA" id="ARBA00023268"/>
    </source>
</evidence>
<dbReference type="InterPro" id="IPR011994">
    <property type="entry name" value="Cytidylate_kinase_dom"/>
</dbReference>
<feature type="region of interest" description="Pantoate--beta-alanine ligase" evidence="15">
    <location>
        <begin position="1"/>
        <end position="286"/>
    </location>
</feature>
<dbReference type="GO" id="GO:0016301">
    <property type="term" value="F:kinase activity"/>
    <property type="evidence" value="ECO:0007669"/>
    <property type="project" value="UniProtKB-KW"/>
</dbReference>
<dbReference type="CDD" id="cd00560">
    <property type="entry name" value="PanC"/>
    <property type="match status" value="1"/>
</dbReference>
<evidence type="ECO:0000259" key="16">
    <source>
        <dbReference type="Pfam" id="PF02224"/>
    </source>
</evidence>
<dbReference type="InterPro" id="IPR024894">
    <property type="entry name" value="Pantoate_ligase/cytidylate_kin"/>
</dbReference>
<dbReference type="InterPro" id="IPR014729">
    <property type="entry name" value="Rossmann-like_a/b/a_fold"/>
</dbReference>
<keyword evidence="7 15" id="KW-0808">Transferase</keyword>
<dbReference type="InterPro" id="IPR042176">
    <property type="entry name" value="Pantoate_ligase_C"/>
</dbReference>
<dbReference type="PANTHER" id="PTHR21299:SF1">
    <property type="entry name" value="PANTOATE--BETA-ALANINE LIGASE"/>
    <property type="match status" value="1"/>
</dbReference>
<comment type="similarity">
    <text evidence="15">In the N-terminal section; belongs to the pantothenate synthetase family.</text>
</comment>
<keyword evidence="10 15" id="KW-0067">ATP-binding</keyword>
<evidence type="ECO:0000256" key="15">
    <source>
        <dbReference type="HAMAP-Rule" id="MF_01349"/>
    </source>
</evidence>
<evidence type="ECO:0000256" key="14">
    <source>
        <dbReference type="ARBA" id="ARBA00048478"/>
    </source>
</evidence>
<keyword evidence="6 15" id="KW-0566">Pantothenate biosynthesis</keyword>
<comment type="similarity">
    <text evidence="15">In the C-terminal section; belongs to the cytidylate kinase family. Type 1 subfamily.</text>
</comment>
<evidence type="ECO:0000256" key="4">
    <source>
        <dbReference type="ARBA" id="ARBA00022490"/>
    </source>
</evidence>
<evidence type="ECO:0000313" key="17">
    <source>
        <dbReference type="EMBL" id="GCE95250.1"/>
    </source>
</evidence>
<dbReference type="GeneID" id="301684103"/>
<feature type="binding site" evidence="15">
    <location>
        <position position="59"/>
    </location>
    <ligand>
        <name>(R)-pantoate</name>
        <dbReference type="ChEBI" id="CHEBI:15980"/>
    </ligand>
</feature>
<dbReference type="RefSeq" id="WP_006618965.1">
    <property type="nucleotide sequence ID" value="NZ_BIMW01000125.1"/>
</dbReference>
<feature type="region of interest" description="Cytidylate kinase" evidence="15">
    <location>
        <begin position="287"/>
        <end position="524"/>
    </location>
</feature>
<dbReference type="Gene3D" id="3.40.50.620">
    <property type="entry name" value="HUPs"/>
    <property type="match status" value="1"/>
</dbReference>
<feature type="binding site" evidence="15">
    <location>
        <position position="59"/>
    </location>
    <ligand>
        <name>beta-alanine</name>
        <dbReference type="ChEBI" id="CHEBI:57966"/>
    </ligand>
</feature>
<dbReference type="InterPro" id="IPR003136">
    <property type="entry name" value="Cytidylate_kin"/>
</dbReference>
<dbReference type="NCBIfam" id="TIGR00017">
    <property type="entry name" value="cmk"/>
    <property type="match status" value="1"/>
</dbReference>
<name>A0A5M3TB97_LIMPL</name>
<sequence>MRLFTTVAAWRSYSQACHNRQIGLVPTMGGLHSGHLSLIRQARNGSDVVVVSIFVNPLQFGPREDFQKYPRNLEADLALCRENGADVVFAPSVEEIYGSEETGNTETGLSQQTCVIVPDSLTSRLCGASRPGHFQGVTTIVAKLFNLIQPNRAYFGQKDAQQVAVIRRMVADLNWPIEMVACPIIREASGLAYSSRNQYLTREQKQQATVLYKALQAARRRYGEGVRSRLGLLQAAQEILARVPAVKLEYLELVAPDTLVQLETVEEIGLLAIAASVGNTRLIDNIMLNTRQPIVAIDGPAGAGKSTVTRHIAQLLNLMYLDTGAMYRAITWKVLESQISVDDEPAIAELVSGSRIELIPDQDQIRVLIDGSDVTEAIRTQEVTRNVSAIAAQVAVRRGLVKQQQQLGRRGGLVAEGRDIGTHVFPDAELKIFLTASVEERAKRRYLELQQKGDLNTSLEEIKRDIIRRDELDSNRTIAPLRKAVDAIELSTDGLSIEQVTNEIVRLYKEHLKNHDALDPRLGV</sequence>
<comment type="function">
    <text evidence="15">Catalyzes the transfer of a phosphate group from ATP to either CMP or dCMP to form CDP or dCDP and ADP, respectively.</text>
</comment>
<dbReference type="Pfam" id="PF02224">
    <property type="entry name" value="Cytidylate_kin"/>
    <property type="match status" value="1"/>
</dbReference>
<evidence type="ECO:0000256" key="2">
    <source>
        <dbReference type="ARBA" id="ARBA00009256"/>
    </source>
</evidence>
<proteinExistence type="inferred from homology"/>
<comment type="catalytic activity">
    <reaction evidence="13 15">
        <text>(R)-pantoate + beta-alanine + ATP = (R)-pantothenate + AMP + diphosphate + H(+)</text>
        <dbReference type="Rhea" id="RHEA:10912"/>
        <dbReference type="ChEBI" id="CHEBI:15378"/>
        <dbReference type="ChEBI" id="CHEBI:15980"/>
        <dbReference type="ChEBI" id="CHEBI:29032"/>
        <dbReference type="ChEBI" id="CHEBI:30616"/>
        <dbReference type="ChEBI" id="CHEBI:33019"/>
        <dbReference type="ChEBI" id="CHEBI:57966"/>
        <dbReference type="ChEBI" id="CHEBI:456215"/>
        <dbReference type="EC" id="6.3.2.1"/>
    </reaction>
</comment>
<dbReference type="NCBIfam" id="NF010004">
    <property type="entry name" value="PRK13477.1"/>
    <property type="match status" value="1"/>
</dbReference>
<dbReference type="CDD" id="cd02020">
    <property type="entry name" value="CMPK"/>
    <property type="match status" value="1"/>
</dbReference>
<feature type="binding site" evidence="15">
    <location>
        <begin position="193"/>
        <end position="196"/>
    </location>
    <ligand>
        <name>ATP</name>
        <dbReference type="ChEBI" id="CHEBI:30616"/>
    </ligand>
</feature>
<feature type="binding site" evidence="15">
    <location>
        <begin position="156"/>
        <end position="159"/>
    </location>
    <ligand>
        <name>ATP</name>
        <dbReference type="ChEBI" id="CHEBI:30616"/>
    </ligand>
</feature>
<keyword evidence="18" id="KW-1185">Reference proteome</keyword>
<evidence type="ECO:0000256" key="3">
    <source>
        <dbReference type="ARBA" id="ARBA00009427"/>
    </source>
</evidence>